<evidence type="ECO:0000256" key="2">
    <source>
        <dbReference type="PROSITE-ProRule" id="PRU00169"/>
    </source>
</evidence>
<sequence length="125" mass="13800">MVTRRILVIDDEEAIRLIIKASLELTAGWTVLSAASGAEGLSIAQTQQPDAILLDMMMPEMDGIALFHRLQAQPLTQDIPAIFLTAQVIATERQKLENLGAGMILKPFEPIAIARQIKTLLNWHD</sequence>
<dbReference type="SUPFAM" id="SSF52172">
    <property type="entry name" value="CheY-like"/>
    <property type="match status" value="1"/>
</dbReference>
<keyword evidence="1 2" id="KW-0597">Phosphoprotein</keyword>
<reference evidence="5" key="1">
    <citation type="submission" date="2018-04" db="EMBL/GenBank/DDBJ databases">
        <authorList>
            <person name="Cornet L."/>
        </authorList>
    </citation>
    <scope>NUCLEOTIDE SEQUENCE [LARGE SCALE GENOMIC DNA]</scope>
</reference>
<dbReference type="PROSITE" id="PS50110">
    <property type="entry name" value="RESPONSE_REGULATORY"/>
    <property type="match status" value="1"/>
</dbReference>
<comment type="caution">
    <text evidence="4">The sequence shown here is derived from an EMBL/GenBank/DDBJ whole genome shotgun (WGS) entry which is preliminary data.</text>
</comment>
<dbReference type="InterPro" id="IPR011006">
    <property type="entry name" value="CheY-like_superfamily"/>
</dbReference>
<dbReference type="Pfam" id="PF00072">
    <property type="entry name" value="Response_reg"/>
    <property type="match status" value="1"/>
</dbReference>
<dbReference type="InterPro" id="IPR050595">
    <property type="entry name" value="Bact_response_regulator"/>
</dbReference>
<dbReference type="PANTHER" id="PTHR44591">
    <property type="entry name" value="STRESS RESPONSE REGULATOR PROTEIN 1"/>
    <property type="match status" value="1"/>
</dbReference>
<dbReference type="GO" id="GO:0000160">
    <property type="term" value="P:phosphorelay signal transduction system"/>
    <property type="evidence" value="ECO:0007669"/>
    <property type="project" value="InterPro"/>
</dbReference>
<dbReference type="PANTHER" id="PTHR44591:SF22">
    <property type="entry name" value="CHEY SUBFAMILY"/>
    <property type="match status" value="1"/>
</dbReference>
<dbReference type="EMBL" id="QBMP01000139">
    <property type="protein sequence ID" value="PZO52789.1"/>
    <property type="molecule type" value="Genomic_DNA"/>
</dbReference>
<dbReference type="Gene3D" id="3.40.50.2300">
    <property type="match status" value="1"/>
</dbReference>
<feature type="domain" description="Response regulatory" evidence="3">
    <location>
        <begin position="5"/>
        <end position="121"/>
    </location>
</feature>
<dbReference type="SMART" id="SM00448">
    <property type="entry name" value="REC"/>
    <property type="match status" value="1"/>
</dbReference>
<dbReference type="CDD" id="cd17552">
    <property type="entry name" value="REC_RR468-like"/>
    <property type="match status" value="1"/>
</dbReference>
<dbReference type="Proteomes" id="UP000249794">
    <property type="component" value="Unassembled WGS sequence"/>
</dbReference>
<proteinExistence type="predicted"/>
<gene>
    <name evidence="4" type="ORF">DCF15_13260</name>
</gene>
<accession>A0A2W4XE36</accession>
<dbReference type="InterPro" id="IPR001789">
    <property type="entry name" value="Sig_transdc_resp-reg_receiver"/>
</dbReference>
<evidence type="ECO:0000313" key="5">
    <source>
        <dbReference type="Proteomes" id="UP000249794"/>
    </source>
</evidence>
<evidence type="ECO:0000256" key="1">
    <source>
        <dbReference type="ARBA" id="ARBA00022553"/>
    </source>
</evidence>
<dbReference type="AlphaFoldDB" id="A0A2W4XE36"/>
<organism evidence="4 5">
    <name type="scientific">Phormidesmis priestleyi</name>
    <dbReference type="NCBI Taxonomy" id="268141"/>
    <lineage>
        <taxon>Bacteria</taxon>
        <taxon>Bacillati</taxon>
        <taxon>Cyanobacteriota</taxon>
        <taxon>Cyanophyceae</taxon>
        <taxon>Leptolyngbyales</taxon>
        <taxon>Leptolyngbyaceae</taxon>
        <taxon>Phormidesmis</taxon>
    </lineage>
</organism>
<protein>
    <submittedName>
        <fullName evidence="4">Two-component system response regulator</fullName>
    </submittedName>
</protein>
<name>A0A2W4XE36_9CYAN</name>
<reference evidence="4 5" key="2">
    <citation type="submission" date="2018-06" db="EMBL/GenBank/DDBJ databases">
        <title>Metagenomic assembly of (sub)arctic Cyanobacteria and their associated microbiome from non-axenic cultures.</title>
        <authorList>
            <person name="Baurain D."/>
        </authorList>
    </citation>
    <scope>NUCLEOTIDE SEQUENCE [LARGE SCALE GENOMIC DNA]</scope>
    <source>
        <strain evidence="4">ULC027bin1</strain>
    </source>
</reference>
<feature type="modified residue" description="4-aspartylphosphate" evidence="2">
    <location>
        <position position="55"/>
    </location>
</feature>
<evidence type="ECO:0000259" key="3">
    <source>
        <dbReference type="PROSITE" id="PS50110"/>
    </source>
</evidence>
<evidence type="ECO:0000313" key="4">
    <source>
        <dbReference type="EMBL" id="PZO52789.1"/>
    </source>
</evidence>